<protein>
    <submittedName>
        <fullName evidence="1">Uncharacterized protein</fullName>
    </submittedName>
</protein>
<reference evidence="1 2" key="1">
    <citation type="submission" date="2018-04" db="EMBL/GenBank/DDBJ databases">
        <title>Thalassorhabdus spongiae gen. nov., sp. nov., isolated from a marine sponge in South-West Iceland.</title>
        <authorList>
            <person name="Knobloch S."/>
            <person name="Daussin A."/>
            <person name="Johannsson R."/>
            <person name="Marteinsson V.T."/>
        </authorList>
    </citation>
    <scope>NUCLEOTIDE SEQUENCE [LARGE SCALE GENOMIC DNA]</scope>
    <source>
        <strain evidence="1 2">Hp12</strain>
    </source>
</reference>
<evidence type="ECO:0000313" key="2">
    <source>
        <dbReference type="Proteomes" id="UP000244906"/>
    </source>
</evidence>
<organism evidence="1 2">
    <name type="scientific">Pelagibaculum spongiae</name>
    <dbReference type="NCBI Taxonomy" id="2080658"/>
    <lineage>
        <taxon>Bacteria</taxon>
        <taxon>Pseudomonadati</taxon>
        <taxon>Pseudomonadota</taxon>
        <taxon>Gammaproteobacteria</taxon>
        <taxon>Oceanospirillales</taxon>
        <taxon>Pelagibaculum</taxon>
    </lineage>
</organism>
<sequence length="99" mass="11673">MNNIHIEDVRENFQKVYLKLRPRFEEFIRSTDGHLSVYNALVSSEHKNKPIKRGEVASLLEQKKHVFINYYVCFISVMMPSFCRDIDSPIFYLKTSLTG</sequence>
<dbReference type="EMBL" id="QDDL01000006">
    <property type="protein sequence ID" value="PVZ67719.1"/>
    <property type="molecule type" value="Genomic_DNA"/>
</dbReference>
<evidence type="ECO:0000313" key="1">
    <source>
        <dbReference type="EMBL" id="PVZ67719.1"/>
    </source>
</evidence>
<comment type="caution">
    <text evidence="1">The sequence shown here is derived from an EMBL/GenBank/DDBJ whole genome shotgun (WGS) entry which is preliminary data.</text>
</comment>
<dbReference type="AlphaFoldDB" id="A0A2V1H021"/>
<dbReference type="Proteomes" id="UP000244906">
    <property type="component" value="Unassembled WGS sequence"/>
</dbReference>
<keyword evidence="2" id="KW-1185">Reference proteome</keyword>
<gene>
    <name evidence="1" type="ORF">DC094_14895</name>
</gene>
<accession>A0A2V1H021</accession>
<name>A0A2V1H021_9GAMM</name>
<proteinExistence type="predicted"/>